<dbReference type="Proteomes" id="UP000484885">
    <property type="component" value="Unassembled WGS sequence"/>
</dbReference>
<evidence type="ECO:0000313" key="2">
    <source>
        <dbReference type="Proteomes" id="UP000484885"/>
    </source>
</evidence>
<dbReference type="Gene3D" id="2.40.160.60">
    <property type="entry name" value="Outer membrane protein transport protein (OMPP1/FadL/TodX)"/>
    <property type="match status" value="1"/>
</dbReference>
<reference evidence="1 2" key="1">
    <citation type="submission" date="2020-02" db="EMBL/GenBank/DDBJ databases">
        <authorList>
            <person name="Zhang X.-Y."/>
        </authorList>
    </citation>
    <scope>NUCLEOTIDE SEQUENCE [LARGE SCALE GENOMIC DNA]</scope>
    <source>
        <strain evidence="1 2">C33</strain>
    </source>
</reference>
<organism evidence="1 2">
    <name type="scientific">Wenzhouxiangella limi</name>
    <dbReference type="NCBI Taxonomy" id="2707351"/>
    <lineage>
        <taxon>Bacteria</taxon>
        <taxon>Pseudomonadati</taxon>
        <taxon>Pseudomonadota</taxon>
        <taxon>Gammaproteobacteria</taxon>
        <taxon>Chromatiales</taxon>
        <taxon>Wenzhouxiangellaceae</taxon>
        <taxon>Wenzhouxiangella</taxon>
    </lineage>
</organism>
<dbReference type="SUPFAM" id="SSF56935">
    <property type="entry name" value="Porins"/>
    <property type="match status" value="1"/>
</dbReference>
<evidence type="ECO:0000313" key="1">
    <source>
        <dbReference type="EMBL" id="NDY96735.1"/>
    </source>
</evidence>
<proteinExistence type="predicted"/>
<name>A0A845V9Z6_9GAMM</name>
<protein>
    <submittedName>
        <fullName evidence="1">Uncharacterized protein</fullName>
    </submittedName>
</protein>
<comment type="caution">
    <text evidence="1">The sequence shown here is derived from an EMBL/GenBank/DDBJ whole genome shotgun (WGS) entry which is preliminary data.</text>
</comment>
<keyword evidence="2" id="KW-1185">Reference proteome</keyword>
<dbReference type="EMBL" id="JAAGSC010000043">
    <property type="protein sequence ID" value="NDY96735.1"/>
    <property type="molecule type" value="Genomic_DNA"/>
</dbReference>
<gene>
    <name evidence="1" type="ORF">G3I74_13445</name>
</gene>
<accession>A0A845V9Z6</accession>
<dbReference type="AlphaFoldDB" id="A0A845V9Z6"/>
<sequence>MPRPLSAPLVSSYSNMAWFLVGFELGPWEDYLIHELTPELEQLGTSPVPEVSWLALEESLILPDFAASLMLLRRQAPTLSLIRQNVAAELSGAAGNELGRLERSLIMPGLSAQMSDRGALTVSAILATQQFVAPGMNFADAGEGGPESVRSPDYWRRPDSSSGAGVRLALSSELLDRLTVEAAFQSRIGMSEFASLRGVHGSQAELDIPSRIQLGMQWKPGQASSFQVGLAQIFYSEVGAFPSRALPARFNALLGDSTSPQFGWEDLLVASIGWTWQPVSDLQLHLDYRTRAQPQPSSPALSSALAPELAQNALMFGVNKSLSGRSRLLFNAAYAPPEFVFGGNVLGVVSDQLDQSLELQATWRLDF</sequence>